<keyword evidence="4 12" id="KW-0808">Transferase</keyword>
<protein>
    <recommendedName>
        <fullName evidence="3 12">Thymidylate kinase</fullName>
        <ecNumber evidence="2 12">2.7.4.9</ecNumber>
    </recommendedName>
    <alternativeName>
        <fullName evidence="9 12">dTMP kinase</fullName>
    </alternativeName>
</protein>
<comment type="function">
    <text evidence="11 12">Phosphorylation of dTMP to form dTDP in both de novo and salvage pathways of dTTP synthesis.</text>
</comment>
<dbReference type="NCBIfam" id="TIGR00041">
    <property type="entry name" value="DTMP_kinase"/>
    <property type="match status" value="1"/>
</dbReference>
<dbReference type="EMBL" id="QFNK01000131">
    <property type="protein sequence ID" value="PZO86095.1"/>
    <property type="molecule type" value="Genomic_DNA"/>
</dbReference>
<dbReference type="FunFam" id="3.40.50.300:FF:000225">
    <property type="entry name" value="Thymidylate kinase"/>
    <property type="match status" value="1"/>
</dbReference>
<evidence type="ECO:0000256" key="5">
    <source>
        <dbReference type="ARBA" id="ARBA00022727"/>
    </source>
</evidence>
<evidence type="ECO:0000256" key="7">
    <source>
        <dbReference type="ARBA" id="ARBA00022777"/>
    </source>
</evidence>
<comment type="caution">
    <text evidence="14">The sequence shown here is derived from an EMBL/GenBank/DDBJ whole genome shotgun (WGS) entry which is preliminary data.</text>
</comment>
<reference evidence="14 15" key="1">
    <citation type="submission" date="2017-08" db="EMBL/GenBank/DDBJ databases">
        <title>Infants hospitalized years apart are colonized by the same room-sourced microbial strains.</title>
        <authorList>
            <person name="Brooks B."/>
            <person name="Olm M.R."/>
            <person name="Firek B.A."/>
            <person name="Baker R."/>
            <person name="Thomas B.C."/>
            <person name="Morowitz M.J."/>
            <person name="Banfield J.F."/>
        </authorList>
    </citation>
    <scope>NUCLEOTIDE SEQUENCE [LARGE SCALE GENOMIC DNA]</scope>
    <source>
        <strain evidence="14">S2_018_000_R2_104</strain>
    </source>
</reference>
<dbReference type="PANTHER" id="PTHR10344:SF4">
    <property type="entry name" value="UMP-CMP KINASE 2, MITOCHONDRIAL"/>
    <property type="match status" value="1"/>
</dbReference>
<dbReference type="EC" id="2.7.4.9" evidence="2 12"/>
<evidence type="ECO:0000256" key="3">
    <source>
        <dbReference type="ARBA" id="ARBA00017144"/>
    </source>
</evidence>
<dbReference type="GO" id="GO:0006235">
    <property type="term" value="P:dTTP biosynthetic process"/>
    <property type="evidence" value="ECO:0007669"/>
    <property type="project" value="UniProtKB-UniRule"/>
</dbReference>
<dbReference type="Proteomes" id="UP000249557">
    <property type="component" value="Unassembled WGS sequence"/>
</dbReference>
<dbReference type="InterPro" id="IPR018095">
    <property type="entry name" value="Thymidylate_kin_CS"/>
</dbReference>
<dbReference type="GO" id="GO:0006233">
    <property type="term" value="P:dTDP biosynthetic process"/>
    <property type="evidence" value="ECO:0007669"/>
    <property type="project" value="InterPro"/>
</dbReference>
<dbReference type="PANTHER" id="PTHR10344">
    <property type="entry name" value="THYMIDYLATE KINASE"/>
    <property type="match status" value="1"/>
</dbReference>
<dbReference type="GO" id="GO:0005524">
    <property type="term" value="F:ATP binding"/>
    <property type="evidence" value="ECO:0007669"/>
    <property type="project" value="UniProtKB-UniRule"/>
</dbReference>
<keyword evidence="8 12" id="KW-0067">ATP-binding</keyword>
<dbReference type="GO" id="GO:0005829">
    <property type="term" value="C:cytosol"/>
    <property type="evidence" value="ECO:0007669"/>
    <property type="project" value="TreeGrafter"/>
</dbReference>
<keyword evidence="5 12" id="KW-0545">Nucleotide biosynthesis</keyword>
<dbReference type="PROSITE" id="PS01331">
    <property type="entry name" value="THYMIDYLATE_KINASE"/>
    <property type="match status" value="1"/>
</dbReference>
<feature type="binding site" evidence="12">
    <location>
        <begin position="11"/>
        <end position="18"/>
    </location>
    <ligand>
        <name>ATP</name>
        <dbReference type="ChEBI" id="CHEBI:30616"/>
    </ligand>
</feature>
<evidence type="ECO:0000256" key="2">
    <source>
        <dbReference type="ARBA" id="ARBA00012980"/>
    </source>
</evidence>
<dbReference type="SUPFAM" id="SSF52540">
    <property type="entry name" value="P-loop containing nucleoside triphosphate hydrolases"/>
    <property type="match status" value="1"/>
</dbReference>
<keyword evidence="6 12" id="KW-0547">Nucleotide-binding</keyword>
<dbReference type="HAMAP" id="MF_00165">
    <property type="entry name" value="Thymidylate_kinase"/>
    <property type="match status" value="1"/>
</dbReference>
<dbReference type="Pfam" id="PF02223">
    <property type="entry name" value="Thymidylate_kin"/>
    <property type="match status" value="1"/>
</dbReference>
<dbReference type="InterPro" id="IPR039430">
    <property type="entry name" value="Thymidylate_kin-like_dom"/>
</dbReference>
<evidence type="ECO:0000259" key="13">
    <source>
        <dbReference type="Pfam" id="PF02223"/>
    </source>
</evidence>
<evidence type="ECO:0000256" key="9">
    <source>
        <dbReference type="ARBA" id="ARBA00029962"/>
    </source>
</evidence>
<evidence type="ECO:0000256" key="11">
    <source>
        <dbReference type="ARBA" id="ARBA00057735"/>
    </source>
</evidence>
<evidence type="ECO:0000313" key="15">
    <source>
        <dbReference type="Proteomes" id="UP000249557"/>
    </source>
</evidence>
<keyword evidence="7 12" id="KW-0418">Kinase</keyword>
<evidence type="ECO:0000256" key="12">
    <source>
        <dbReference type="HAMAP-Rule" id="MF_00165"/>
    </source>
</evidence>
<name>A0A2W5BSD5_9BACT</name>
<evidence type="ECO:0000256" key="4">
    <source>
        <dbReference type="ARBA" id="ARBA00022679"/>
    </source>
</evidence>
<dbReference type="GO" id="GO:0006227">
    <property type="term" value="P:dUDP biosynthetic process"/>
    <property type="evidence" value="ECO:0007669"/>
    <property type="project" value="TreeGrafter"/>
</dbReference>
<evidence type="ECO:0000256" key="8">
    <source>
        <dbReference type="ARBA" id="ARBA00022840"/>
    </source>
</evidence>
<dbReference type="AlphaFoldDB" id="A0A2W5BSD5"/>
<dbReference type="GO" id="GO:0004798">
    <property type="term" value="F:dTMP kinase activity"/>
    <property type="evidence" value="ECO:0007669"/>
    <property type="project" value="UniProtKB-UniRule"/>
</dbReference>
<feature type="domain" description="Thymidylate kinase-like" evidence="13">
    <location>
        <begin position="9"/>
        <end position="196"/>
    </location>
</feature>
<comment type="similarity">
    <text evidence="1 12">Belongs to the thymidylate kinase family.</text>
</comment>
<accession>A0A2W5BSD5</accession>
<evidence type="ECO:0000256" key="6">
    <source>
        <dbReference type="ARBA" id="ARBA00022741"/>
    </source>
</evidence>
<evidence type="ECO:0000256" key="1">
    <source>
        <dbReference type="ARBA" id="ARBA00009776"/>
    </source>
</evidence>
<dbReference type="InterPro" id="IPR027417">
    <property type="entry name" value="P-loop_NTPase"/>
</dbReference>
<organism evidence="14 15">
    <name type="scientific">Micavibrio aeruginosavorus</name>
    <dbReference type="NCBI Taxonomy" id="349221"/>
    <lineage>
        <taxon>Bacteria</taxon>
        <taxon>Pseudomonadati</taxon>
        <taxon>Bdellovibrionota</taxon>
        <taxon>Bdellovibrionia</taxon>
        <taxon>Bdellovibrionales</taxon>
        <taxon>Pseudobdellovibrionaceae</taxon>
        <taxon>Micavibrio</taxon>
    </lineage>
</organism>
<dbReference type="InterPro" id="IPR018094">
    <property type="entry name" value="Thymidylate_kinase"/>
</dbReference>
<gene>
    <name evidence="12 14" type="primary">tmk</name>
    <name evidence="14" type="ORF">DI626_06955</name>
</gene>
<dbReference type="Gene3D" id="3.40.50.300">
    <property type="entry name" value="P-loop containing nucleotide triphosphate hydrolases"/>
    <property type="match status" value="1"/>
</dbReference>
<evidence type="ECO:0000256" key="10">
    <source>
        <dbReference type="ARBA" id="ARBA00048743"/>
    </source>
</evidence>
<sequence>MAHGLFITFEGGEGAGKTTQIKRLAAALGDNCITTREPGGTPEADALRDVFVTHRGQDWPPQALLLLMFSARALHTERVIKPALEKGTHVICDRYTDSTRVYQGYAGGHPIDDIEKVREIAIGHFEPDVTFILDIAPEEGLRRAGKRCGDGDTFESKDVTFHEKLRQGYLEIARKTPTRCIVIDGAQDEETIAAQILAEVRKKL</sequence>
<comment type="catalytic activity">
    <reaction evidence="10 12">
        <text>dTMP + ATP = dTDP + ADP</text>
        <dbReference type="Rhea" id="RHEA:13517"/>
        <dbReference type="ChEBI" id="CHEBI:30616"/>
        <dbReference type="ChEBI" id="CHEBI:58369"/>
        <dbReference type="ChEBI" id="CHEBI:63528"/>
        <dbReference type="ChEBI" id="CHEBI:456216"/>
        <dbReference type="EC" id="2.7.4.9"/>
    </reaction>
</comment>
<dbReference type="CDD" id="cd01672">
    <property type="entry name" value="TMPK"/>
    <property type="match status" value="1"/>
</dbReference>
<proteinExistence type="inferred from homology"/>
<evidence type="ECO:0000313" key="14">
    <source>
        <dbReference type="EMBL" id="PZO86095.1"/>
    </source>
</evidence>